<feature type="domain" description="HTH gntR-type" evidence="4">
    <location>
        <begin position="5"/>
        <end position="73"/>
    </location>
</feature>
<dbReference type="CDD" id="cd07377">
    <property type="entry name" value="WHTH_GntR"/>
    <property type="match status" value="1"/>
</dbReference>
<dbReference type="InterPro" id="IPR036390">
    <property type="entry name" value="WH_DNA-bd_sf"/>
</dbReference>
<gene>
    <name evidence="5" type="ORF">KIH74_07615</name>
</gene>
<accession>A0ABS5TD68</accession>
<dbReference type="InterPro" id="IPR036388">
    <property type="entry name" value="WH-like_DNA-bd_sf"/>
</dbReference>
<dbReference type="InterPro" id="IPR000524">
    <property type="entry name" value="Tscrpt_reg_HTH_GntR"/>
</dbReference>
<dbReference type="RefSeq" id="WP_214155094.1">
    <property type="nucleotide sequence ID" value="NZ_JAHBAY010000003.1"/>
</dbReference>
<dbReference type="SMART" id="SM00345">
    <property type="entry name" value="HTH_GNTR"/>
    <property type="match status" value="1"/>
</dbReference>
<dbReference type="Gene3D" id="1.20.120.530">
    <property type="entry name" value="GntR ligand-binding domain-like"/>
    <property type="match status" value="1"/>
</dbReference>
<evidence type="ECO:0000313" key="5">
    <source>
        <dbReference type="EMBL" id="MBT0768788.1"/>
    </source>
</evidence>
<dbReference type="Pfam" id="PF00392">
    <property type="entry name" value="GntR"/>
    <property type="match status" value="1"/>
</dbReference>
<evidence type="ECO:0000313" key="6">
    <source>
        <dbReference type="Proteomes" id="UP001197247"/>
    </source>
</evidence>
<dbReference type="Pfam" id="PF07729">
    <property type="entry name" value="FCD"/>
    <property type="match status" value="1"/>
</dbReference>
<proteinExistence type="predicted"/>
<evidence type="ECO:0000256" key="2">
    <source>
        <dbReference type="ARBA" id="ARBA00023125"/>
    </source>
</evidence>
<name>A0ABS5TD68_9ACTN</name>
<dbReference type="Gene3D" id="1.10.10.10">
    <property type="entry name" value="Winged helix-like DNA-binding domain superfamily/Winged helix DNA-binding domain"/>
    <property type="match status" value="1"/>
</dbReference>
<evidence type="ECO:0000256" key="1">
    <source>
        <dbReference type="ARBA" id="ARBA00023015"/>
    </source>
</evidence>
<evidence type="ECO:0000259" key="4">
    <source>
        <dbReference type="PROSITE" id="PS50949"/>
    </source>
</evidence>
<dbReference type="PANTHER" id="PTHR43537:SF45">
    <property type="entry name" value="GNTR FAMILY REGULATORY PROTEIN"/>
    <property type="match status" value="1"/>
</dbReference>
<dbReference type="InterPro" id="IPR011711">
    <property type="entry name" value="GntR_C"/>
</dbReference>
<reference evidence="5 6" key="1">
    <citation type="submission" date="2021-05" db="EMBL/GenBank/DDBJ databases">
        <title>Kineosporia and Streptomyces sp. nov. two new marine actinobacteria isolated from Coral.</title>
        <authorList>
            <person name="Buangrab K."/>
            <person name="Sutthacheep M."/>
            <person name="Yeemin T."/>
            <person name="Harunari E."/>
            <person name="Igarashi Y."/>
            <person name="Kanchanasin P."/>
            <person name="Tanasupawat S."/>
            <person name="Phongsopitanun W."/>
        </authorList>
    </citation>
    <scope>NUCLEOTIDE SEQUENCE [LARGE SCALE GENOMIC DNA]</scope>
    <source>
        <strain evidence="5 6">J2-2</strain>
    </source>
</reference>
<keyword evidence="3" id="KW-0804">Transcription</keyword>
<keyword evidence="2" id="KW-0238">DNA-binding</keyword>
<dbReference type="SUPFAM" id="SSF48008">
    <property type="entry name" value="GntR ligand-binding domain-like"/>
    <property type="match status" value="1"/>
</dbReference>
<sequence>MVATAPLRERVYQWLRDDILSGRLSPREQISEAKLARRYLVSRTPVREAAARLLSEGLLERTDDGFAVTVLSSDETNDLHELRLTLELRGILRHLDGARPAFDAALVEEELGHWRGLREAPPPPGPSFVLQDERFHENLLLASGNPQLTAALVPVNQRLRAVRMDDFLDRAHIAAVIDEHIEILELLRVPDLRGALTALRRHIRG</sequence>
<dbReference type="InterPro" id="IPR008920">
    <property type="entry name" value="TF_FadR/GntR_C"/>
</dbReference>
<protein>
    <submittedName>
        <fullName evidence="5">GntR family transcriptional regulator</fullName>
    </submittedName>
</protein>
<keyword evidence="1" id="KW-0805">Transcription regulation</keyword>
<dbReference type="PROSITE" id="PS50949">
    <property type="entry name" value="HTH_GNTR"/>
    <property type="match status" value="1"/>
</dbReference>
<dbReference type="PANTHER" id="PTHR43537">
    <property type="entry name" value="TRANSCRIPTIONAL REGULATOR, GNTR FAMILY"/>
    <property type="match status" value="1"/>
</dbReference>
<dbReference type="SUPFAM" id="SSF46785">
    <property type="entry name" value="Winged helix' DNA-binding domain"/>
    <property type="match status" value="1"/>
</dbReference>
<keyword evidence="6" id="KW-1185">Reference proteome</keyword>
<evidence type="ECO:0000256" key="3">
    <source>
        <dbReference type="ARBA" id="ARBA00023163"/>
    </source>
</evidence>
<comment type="caution">
    <text evidence="5">The sequence shown here is derived from an EMBL/GenBank/DDBJ whole genome shotgun (WGS) entry which is preliminary data.</text>
</comment>
<organism evidence="5 6">
    <name type="scientific">Kineosporia corallincola</name>
    <dbReference type="NCBI Taxonomy" id="2835133"/>
    <lineage>
        <taxon>Bacteria</taxon>
        <taxon>Bacillati</taxon>
        <taxon>Actinomycetota</taxon>
        <taxon>Actinomycetes</taxon>
        <taxon>Kineosporiales</taxon>
        <taxon>Kineosporiaceae</taxon>
        <taxon>Kineosporia</taxon>
    </lineage>
</organism>
<dbReference type="EMBL" id="JAHBAY010000003">
    <property type="protein sequence ID" value="MBT0768788.1"/>
    <property type="molecule type" value="Genomic_DNA"/>
</dbReference>
<dbReference type="SMART" id="SM00895">
    <property type="entry name" value="FCD"/>
    <property type="match status" value="1"/>
</dbReference>
<dbReference type="Proteomes" id="UP001197247">
    <property type="component" value="Unassembled WGS sequence"/>
</dbReference>